<feature type="compositionally biased region" description="Basic and acidic residues" evidence="1">
    <location>
        <begin position="829"/>
        <end position="848"/>
    </location>
</feature>
<reference evidence="2" key="1">
    <citation type="journal article" date="2014" name="Insect Biochem. Mol. Biol.">
        <title>An insight into the sialome of the frog biting fly, Corethrella appendiculata.</title>
        <authorList>
            <person name="Ribeiro J.M.C."/>
            <person name="Chagas A.C."/>
            <person name="Pham V.M."/>
            <person name="Lounibos L.P."/>
            <person name="Calvo E."/>
        </authorList>
    </citation>
    <scope>NUCLEOTIDE SEQUENCE</scope>
    <source>
        <tissue evidence="2">Salivary glands</tissue>
    </source>
</reference>
<name>U5EPZ1_9DIPT</name>
<accession>U5EPZ1</accession>
<feature type="region of interest" description="Disordered" evidence="1">
    <location>
        <begin position="815"/>
        <end position="858"/>
    </location>
</feature>
<evidence type="ECO:0000256" key="1">
    <source>
        <dbReference type="SAM" id="MobiDB-lite"/>
    </source>
</evidence>
<organism evidence="2">
    <name type="scientific">Corethrella appendiculata</name>
    <dbReference type="NCBI Taxonomy" id="1370023"/>
    <lineage>
        <taxon>Eukaryota</taxon>
        <taxon>Metazoa</taxon>
        <taxon>Ecdysozoa</taxon>
        <taxon>Arthropoda</taxon>
        <taxon>Hexapoda</taxon>
        <taxon>Insecta</taxon>
        <taxon>Pterygota</taxon>
        <taxon>Neoptera</taxon>
        <taxon>Endopterygota</taxon>
        <taxon>Diptera</taxon>
        <taxon>Nematocera</taxon>
        <taxon>Culicoidea</taxon>
        <taxon>Chaoboridae</taxon>
        <taxon>Corethrella</taxon>
    </lineage>
</organism>
<dbReference type="PANTHER" id="PTHR21696">
    <property type="entry name" value="PROTEIN UNC-79 HOMOLOG"/>
    <property type="match status" value="1"/>
</dbReference>
<dbReference type="InterPro" id="IPR024855">
    <property type="entry name" value="UNC79"/>
</dbReference>
<proteinExistence type="evidence at transcript level"/>
<feature type="region of interest" description="Disordered" evidence="1">
    <location>
        <begin position="690"/>
        <end position="719"/>
    </location>
</feature>
<sequence length="874" mass="98737">MTGSFRVQLINMGTRAAAFQAKLRSLHDFHLRLLHNVVPTPSGIDIANTIKYFSQTLLTVLKDVPCSPLEMIKDPNLDQARMSSYPNLEYQNLYNALGMLLDVAPNIQNGLIVFGKVVLQCLACILPFLDRDLIDNLPYLTASSISVLPPSLHQDIINYLCYYILPFTITRQSNDDQECHACQSVSAVIMLVFQYSNNPAHHCQLLECLMTLKHNVAKDLLCVIAYGTSLSRSSAAKLLFYYWPAFNANLFDRKGLLCKFTNDLIQFVCQKDSCPNAGNAEAVKVCYNHRISIMYASDSPPPLYLCIECANEIHKEHQDVTFGDMLHPMQQVSMICENKNCRSTNKAAVSICFSECSSFNGNHPIRYCTQCHGNRHNSRRGGDHIVHRSLPPTWQMDSEMQTYMVEAVISLLREAKPPNLDFAKESSNESKSNMGNVPQDNISLDERQMLGRYGIWLLVGRCTPTQDTPVEILGRMLGMLFYWFHITAYSFDGQVESTLEKLKIEHVCGWLRDICNSHYKEFISCLLPHPPEHSRVGGHWDTLDSRTSHLKEGLQRLICLVPYEVITQEIWDIVMPHWMEAITNDVPEKELNELKIVLSKILDPEMSPLGFDAKAMYHFVSIRFQKTTATVQQQALNWLQILTKLEILIPLQQLFIMFGDGVRIMKQGLQIDLTKDNKIEGKIYLKEPQRRSSISPVVEDESGNTSGNLSDDEAPTSRNTQFTTDAEHNLTCCILMLDILLKQMELQDIEQHMGINTTVCENVCRLLKCMVTAAKVGMGSHTCSLKVSECGYCEASVMWHQLSTKLVQFMAPQNPVRPPDLPLEDTFDDEKSVRKSPPESEKDSKNREMSSLLSAPLPIPLGPLGGFAGKIIEN</sequence>
<dbReference type="EMBL" id="GANO01004547">
    <property type="protein sequence ID" value="JAB55324.1"/>
    <property type="molecule type" value="mRNA"/>
</dbReference>
<dbReference type="Pfam" id="PF14776">
    <property type="entry name" value="UNC-79"/>
    <property type="match status" value="1"/>
</dbReference>
<dbReference type="AlphaFoldDB" id="U5EPZ1"/>
<evidence type="ECO:0008006" key="3">
    <source>
        <dbReference type="Google" id="ProtNLM"/>
    </source>
</evidence>
<protein>
    <recommendedName>
        <fullName evidence="3">Protein unc-79 homolog</fullName>
    </recommendedName>
</protein>
<dbReference type="PANTHER" id="PTHR21696:SF2">
    <property type="entry name" value="PROTEIN UNC-79 HOMOLOG"/>
    <property type="match status" value="1"/>
</dbReference>
<evidence type="ECO:0000313" key="2">
    <source>
        <dbReference type="EMBL" id="JAB55324.1"/>
    </source>
</evidence>